<feature type="transmembrane region" description="Helical" evidence="2">
    <location>
        <begin position="41"/>
        <end position="60"/>
    </location>
</feature>
<protein>
    <submittedName>
        <fullName evidence="3">AtpZ/AtpI family protein</fullName>
    </submittedName>
</protein>
<evidence type="ECO:0000313" key="3">
    <source>
        <dbReference type="EMBL" id="MCP1335072.1"/>
    </source>
</evidence>
<feature type="compositionally biased region" description="Basic and acidic residues" evidence="1">
    <location>
        <begin position="1"/>
        <end position="15"/>
    </location>
</feature>
<reference evidence="3" key="1">
    <citation type="submission" date="2022-06" db="EMBL/GenBank/DDBJ databases">
        <title>Isolation and Genomics of Futiania mangrovii gen. nov., sp. nov., a Rare and Metabolically-versatile member in the Class Alphaproteobacteria.</title>
        <authorList>
            <person name="Liu L."/>
            <person name="Huang W.-C."/>
            <person name="Pan J."/>
            <person name="Li J."/>
            <person name="Huang Y."/>
            <person name="Du H."/>
            <person name="Liu Y."/>
            <person name="Li M."/>
        </authorList>
    </citation>
    <scope>NUCLEOTIDE SEQUENCE</scope>
    <source>
        <strain evidence="3">FT118</strain>
    </source>
</reference>
<keyword evidence="2" id="KW-1133">Transmembrane helix</keyword>
<feature type="transmembrane region" description="Helical" evidence="2">
    <location>
        <begin position="66"/>
        <end position="87"/>
    </location>
</feature>
<evidence type="ECO:0000313" key="4">
    <source>
        <dbReference type="Proteomes" id="UP001055804"/>
    </source>
</evidence>
<comment type="caution">
    <text evidence="3">The sequence shown here is derived from an EMBL/GenBank/DDBJ whole genome shotgun (WGS) entry which is preliminary data.</text>
</comment>
<organism evidence="3 4">
    <name type="scientific">Futiania mangrovi</name>
    <dbReference type="NCBI Taxonomy" id="2959716"/>
    <lineage>
        <taxon>Bacteria</taxon>
        <taxon>Pseudomonadati</taxon>
        <taxon>Pseudomonadota</taxon>
        <taxon>Alphaproteobacteria</taxon>
        <taxon>Futianiales</taxon>
        <taxon>Futianiaceae</taxon>
        <taxon>Futiania</taxon>
    </lineage>
</organism>
<sequence>MSVEDGGNKLKDAARRSQGRAEAGERDPEPSLARRFGQIGVLGWIIVGPTLLGVLAGNWLDGLLGTGIAMAAALTMAGAALGLFLAFRWMHEQ</sequence>
<keyword evidence="2" id="KW-0812">Transmembrane</keyword>
<proteinExistence type="predicted"/>
<feature type="region of interest" description="Disordered" evidence="1">
    <location>
        <begin position="1"/>
        <end position="30"/>
    </location>
</feature>
<keyword evidence="4" id="KW-1185">Reference proteome</keyword>
<dbReference type="AlphaFoldDB" id="A0A9J6PBH4"/>
<dbReference type="RefSeq" id="WP_269331029.1">
    <property type="nucleotide sequence ID" value="NZ_JAMZFT010000001.1"/>
</dbReference>
<dbReference type="InterPro" id="IPR032820">
    <property type="entry name" value="ATPase_put"/>
</dbReference>
<dbReference type="Pfam" id="PF09527">
    <property type="entry name" value="ATPase_gene1"/>
    <property type="match status" value="1"/>
</dbReference>
<evidence type="ECO:0000256" key="2">
    <source>
        <dbReference type="SAM" id="Phobius"/>
    </source>
</evidence>
<accession>A0A9J6PBH4</accession>
<evidence type="ECO:0000256" key="1">
    <source>
        <dbReference type="SAM" id="MobiDB-lite"/>
    </source>
</evidence>
<name>A0A9J6PBH4_9PROT</name>
<keyword evidence="2" id="KW-0472">Membrane</keyword>
<gene>
    <name evidence="3" type="ORF">NJQ99_01470</name>
</gene>
<dbReference type="EMBL" id="JAMZFT010000001">
    <property type="protein sequence ID" value="MCP1335072.1"/>
    <property type="molecule type" value="Genomic_DNA"/>
</dbReference>
<dbReference type="Proteomes" id="UP001055804">
    <property type="component" value="Unassembled WGS sequence"/>
</dbReference>